<reference evidence="3 4" key="1">
    <citation type="submission" date="2018-10" db="EMBL/GenBank/DDBJ databases">
        <title>Robbsia sp. DHC34, isolated from soil.</title>
        <authorList>
            <person name="Gao Z.-H."/>
            <person name="Qiu L.-H."/>
        </authorList>
    </citation>
    <scope>NUCLEOTIDE SEQUENCE [LARGE SCALE GENOMIC DNA]</scope>
    <source>
        <strain evidence="3 4">DHC34</strain>
    </source>
</reference>
<evidence type="ECO:0000259" key="2">
    <source>
        <dbReference type="Pfam" id="PF01757"/>
    </source>
</evidence>
<feature type="transmembrane region" description="Helical" evidence="1">
    <location>
        <begin position="287"/>
        <end position="305"/>
    </location>
</feature>
<dbReference type="InterPro" id="IPR002656">
    <property type="entry name" value="Acyl_transf_3_dom"/>
</dbReference>
<dbReference type="Proteomes" id="UP000270342">
    <property type="component" value="Unassembled WGS sequence"/>
</dbReference>
<proteinExistence type="predicted"/>
<keyword evidence="1" id="KW-0472">Membrane</keyword>
<keyword evidence="1" id="KW-1133">Transmembrane helix</keyword>
<feature type="transmembrane region" description="Helical" evidence="1">
    <location>
        <begin position="317"/>
        <end position="338"/>
    </location>
</feature>
<gene>
    <name evidence="3" type="ORF">D7S86_25000</name>
</gene>
<evidence type="ECO:0000313" key="3">
    <source>
        <dbReference type="EMBL" id="RKP46181.1"/>
    </source>
</evidence>
<comment type="caution">
    <text evidence="3">The sequence shown here is derived from an EMBL/GenBank/DDBJ whole genome shotgun (WGS) entry which is preliminary data.</text>
</comment>
<organism evidence="3 4">
    <name type="scientific">Pararobbsia silviterrae</name>
    <dbReference type="NCBI Taxonomy" id="1792498"/>
    <lineage>
        <taxon>Bacteria</taxon>
        <taxon>Pseudomonadati</taxon>
        <taxon>Pseudomonadota</taxon>
        <taxon>Betaproteobacteria</taxon>
        <taxon>Burkholderiales</taxon>
        <taxon>Burkholderiaceae</taxon>
        <taxon>Pararobbsia</taxon>
    </lineage>
</organism>
<dbReference type="PANTHER" id="PTHR23028:SF53">
    <property type="entry name" value="ACYL_TRANSF_3 DOMAIN-CONTAINING PROTEIN"/>
    <property type="match status" value="1"/>
</dbReference>
<dbReference type="PANTHER" id="PTHR23028">
    <property type="entry name" value="ACETYLTRANSFERASE"/>
    <property type="match status" value="1"/>
</dbReference>
<protein>
    <submittedName>
        <fullName evidence="3">Acyltransferase</fullName>
    </submittedName>
</protein>
<feature type="transmembrane region" description="Helical" evidence="1">
    <location>
        <begin position="89"/>
        <end position="114"/>
    </location>
</feature>
<dbReference type="GO" id="GO:0000271">
    <property type="term" value="P:polysaccharide biosynthetic process"/>
    <property type="evidence" value="ECO:0007669"/>
    <property type="project" value="TreeGrafter"/>
</dbReference>
<keyword evidence="4" id="KW-1185">Reference proteome</keyword>
<dbReference type="GO" id="GO:0016747">
    <property type="term" value="F:acyltransferase activity, transferring groups other than amino-acyl groups"/>
    <property type="evidence" value="ECO:0007669"/>
    <property type="project" value="InterPro"/>
</dbReference>
<evidence type="ECO:0000313" key="4">
    <source>
        <dbReference type="Proteomes" id="UP000270342"/>
    </source>
</evidence>
<name>A0A494X972_9BURK</name>
<dbReference type="AlphaFoldDB" id="A0A494X972"/>
<keyword evidence="3" id="KW-0808">Transferase</keyword>
<sequence length="451" mass="51552">MPGRPEYAHRNHLTLLCSDRSVEPAVSRPRVDMAAQKTTLRTDVVRNSRIDTLLILRGIACLLVVLSHVKGEFPWANFFVVFGHDYTWTISVTGTTGVWIFFVLSGYLMGKAFYTGRYDYKPRGIARFYRDRFLRIYPLYLASIIVSCIIFHETYPIDAPSIRTIAHLLLFSYYGRTPFPDSVLWTISTEFRFYLLAPLLFFALEKTVSSTRSAVVAAGVFILLQIGFRSWLYLHYAHRVPDWTTFWILHSYIPLIGNFDSFTLGFLLNVFVIKWNAQPRRRQPPRAAGWIVLGISTIVSSYAGYRGLLLAQPGYKPLFFCALESIIVLGVCLTLFCFESHNNNTLRMPALNWSAIKTTPLRSFEIFGVVTFGIYLWHMLVLAWAKNIHFPVSSAQAEFVLRFVLVLAVTTVISAATYLLIEKPFLRLRSVLRWPLSVRQPTNDIDGAASR</sequence>
<dbReference type="InterPro" id="IPR050879">
    <property type="entry name" value="Acyltransferase_3"/>
</dbReference>
<accession>A0A494X972</accession>
<feature type="transmembrane region" description="Helical" evidence="1">
    <location>
        <begin position="366"/>
        <end position="385"/>
    </location>
</feature>
<dbReference type="Pfam" id="PF01757">
    <property type="entry name" value="Acyl_transf_3"/>
    <property type="match status" value="1"/>
</dbReference>
<dbReference type="EMBL" id="RBZU01000015">
    <property type="protein sequence ID" value="RKP46181.1"/>
    <property type="molecule type" value="Genomic_DNA"/>
</dbReference>
<feature type="transmembrane region" description="Helical" evidence="1">
    <location>
        <begin position="50"/>
        <end position="69"/>
    </location>
</feature>
<feature type="transmembrane region" description="Helical" evidence="1">
    <location>
        <begin position="400"/>
        <end position="421"/>
    </location>
</feature>
<evidence type="ECO:0000256" key="1">
    <source>
        <dbReference type="SAM" id="Phobius"/>
    </source>
</evidence>
<feature type="transmembrane region" description="Helical" evidence="1">
    <location>
        <begin position="183"/>
        <end position="202"/>
    </location>
</feature>
<feature type="transmembrane region" description="Helical" evidence="1">
    <location>
        <begin position="134"/>
        <end position="152"/>
    </location>
</feature>
<keyword evidence="1" id="KW-0812">Transmembrane</keyword>
<dbReference type="GO" id="GO:0016020">
    <property type="term" value="C:membrane"/>
    <property type="evidence" value="ECO:0007669"/>
    <property type="project" value="TreeGrafter"/>
</dbReference>
<keyword evidence="3" id="KW-0012">Acyltransferase</keyword>
<feature type="transmembrane region" description="Helical" evidence="1">
    <location>
        <begin position="252"/>
        <end position="275"/>
    </location>
</feature>
<feature type="domain" description="Acyltransferase 3" evidence="2">
    <location>
        <begin position="55"/>
        <end position="418"/>
    </location>
</feature>
<feature type="transmembrane region" description="Helical" evidence="1">
    <location>
        <begin position="214"/>
        <end position="232"/>
    </location>
</feature>